<dbReference type="SMART" id="SM01372">
    <property type="entry name" value="E2F_TDP"/>
    <property type="match status" value="2"/>
</dbReference>
<keyword evidence="4 9" id="KW-0805">Transcription regulation</keyword>
<dbReference type="InterPro" id="IPR036388">
    <property type="entry name" value="WH-like_DNA-bd_sf"/>
</dbReference>
<comment type="similarity">
    <text evidence="2 9">Belongs to the E2F/DP family.</text>
</comment>
<dbReference type="Proteomes" id="UP001179952">
    <property type="component" value="Unassembled WGS sequence"/>
</dbReference>
<dbReference type="SUPFAM" id="SSF46785">
    <property type="entry name" value="Winged helix' DNA-binding domain"/>
    <property type="match status" value="2"/>
</dbReference>
<keyword evidence="7 9" id="KW-0539">Nucleus</keyword>
<evidence type="ECO:0000313" key="11">
    <source>
        <dbReference type="EMBL" id="KAK1276527.1"/>
    </source>
</evidence>
<keyword evidence="12" id="KW-1185">Reference proteome</keyword>
<evidence type="ECO:0000256" key="8">
    <source>
        <dbReference type="ARBA" id="ARBA00023306"/>
    </source>
</evidence>
<reference evidence="11" key="1">
    <citation type="journal article" date="2023" name="Nat. Commun.">
        <title>Diploid and tetraploid genomes of Acorus and the evolution of monocots.</title>
        <authorList>
            <person name="Ma L."/>
            <person name="Liu K.W."/>
            <person name="Li Z."/>
            <person name="Hsiao Y.Y."/>
            <person name="Qi Y."/>
            <person name="Fu T."/>
            <person name="Tang G.D."/>
            <person name="Zhang D."/>
            <person name="Sun W.H."/>
            <person name="Liu D.K."/>
            <person name="Li Y."/>
            <person name="Chen G.Z."/>
            <person name="Liu X.D."/>
            <person name="Liao X.Y."/>
            <person name="Jiang Y.T."/>
            <person name="Yu X."/>
            <person name="Hao Y."/>
            <person name="Huang J."/>
            <person name="Zhao X.W."/>
            <person name="Ke S."/>
            <person name="Chen Y.Y."/>
            <person name="Wu W.L."/>
            <person name="Hsu J.L."/>
            <person name="Lin Y.F."/>
            <person name="Huang M.D."/>
            <person name="Li C.Y."/>
            <person name="Huang L."/>
            <person name="Wang Z.W."/>
            <person name="Zhao X."/>
            <person name="Zhong W.Y."/>
            <person name="Peng D.H."/>
            <person name="Ahmad S."/>
            <person name="Lan S."/>
            <person name="Zhang J.S."/>
            <person name="Tsai W.C."/>
            <person name="Van de Peer Y."/>
            <person name="Liu Z.J."/>
        </authorList>
    </citation>
    <scope>NUCLEOTIDE SEQUENCE</scope>
    <source>
        <strain evidence="11">SCP</strain>
    </source>
</reference>
<sequence>MAESGTVHYGYSRKQKSLGLLCTNFLGMYDREGIVTVGLDETASQLGVERRRIYDIVNILESIGVLARKAKNQYSWIGFKGIPQALKDLKEEALKENSSNPSTDVATEVLDNEEEEKTFNLSDNPNASFSTSSVLSVKSKNVTDQRREKSLGQLTQKFIKLFLVSDVDTNSLDDASRILLGDINDPSHVRDHSAAKVRRLYDIANVLSSMNLLEKTHQSQNRKPAFRWLGFNGKPDNSKDVAVLAKPLSPNQFRSDRSSSGAVCATPLSPKNPIKRTFGTDITNNAEMKKNKVASLVDGNRKKMKTERDELTECNHTAHKQLGSKNYVFGPFEPAKVIKQEESKDEGMRYQDWENFAADFQPRYQNQALGDLFEHYVEAWKTWYNKATQECDDNKQQHQPRNSTGDQPP</sequence>
<keyword evidence="6 9" id="KW-0804">Transcription</keyword>
<dbReference type="InterPro" id="IPR015633">
    <property type="entry name" value="E2F"/>
</dbReference>
<proteinExistence type="inferred from homology"/>
<dbReference type="GO" id="GO:0000981">
    <property type="term" value="F:DNA-binding transcription factor activity, RNA polymerase II-specific"/>
    <property type="evidence" value="ECO:0007669"/>
    <property type="project" value="TreeGrafter"/>
</dbReference>
<comment type="caution">
    <text evidence="11">The sequence shown here is derived from an EMBL/GenBank/DDBJ whole genome shotgun (WGS) entry which is preliminary data.</text>
</comment>
<feature type="domain" description="E2F/DP family winged-helix DNA-binding" evidence="10">
    <location>
        <begin position="146"/>
        <end position="230"/>
    </location>
</feature>
<gene>
    <name evidence="11" type="ORF">QJS04_geneDACA016091</name>
</gene>
<evidence type="ECO:0000259" key="10">
    <source>
        <dbReference type="SMART" id="SM01372"/>
    </source>
</evidence>
<evidence type="ECO:0000313" key="12">
    <source>
        <dbReference type="Proteomes" id="UP001179952"/>
    </source>
</evidence>
<dbReference type="InterPro" id="IPR036390">
    <property type="entry name" value="WH_DNA-bd_sf"/>
</dbReference>
<reference evidence="11" key="2">
    <citation type="submission" date="2023-06" db="EMBL/GenBank/DDBJ databases">
        <authorList>
            <person name="Ma L."/>
            <person name="Liu K.-W."/>
            <person name="Li Z."/>
            <person name="Hsiao Y.-Y."/>
            <person name="Qi Y."/>
            <person name="Fu T."/>
            <person name="Tang G."/>
            <person name="Zhang D."/>
            <person name="Sun W.-H."/>
            <person name="Liu D.-K."/>
            <person name="Li Y."/>
            <person name="Chen G.-Z."/>
            <person name="Liu X.-D."/>
            <person name="Liao X.-Y."/>
            <person name="Jiang Y.-T."/>
            <person name="Yu X."/>
            <person name="Hao Y."/>
            <person name="Huang J."/>
            <person name="Zhao X.-W."/>
            <person name="Ke S."/>
            <person name="Chen Y.-Y."/>
            <person name="Wu W.-L."/>
            <person name="Hsu J.-L."/>
            <person name="Lin Y.-F."/>
            <person name="Huang M.-D."/>
            <person name="Li C.-Y."/>
            <person name="Huang L."/>
            <person name="Wang Z.-W."/>
            <person name="Zhao X."/>
            <person name="Zhong W.-Y."/>
            <person name="Peng D.-H."/>
            <person name="Ahmad S."/>
            <person name="Lan S."/>
            <person name="Zhang J.-S."/>
            <person name="Tsai W.-C."/>
            <person name="Van De Peer Y."/>
            <person name="Liu Z.-J."/>
        </authorList>
    </citation>
    <scope>NUCLEOTIDE SEQUENCE</scope>
    <source>
        <strain evidence="11">SCP</strain>
        <tissue evidence="11">Leaves</tissue>
    </source>
</reference>
<protein>
    <submittedName>
        <fullName evidence="11">E2F transcription factor-like E2FE</fullName>
    </submittedName>
</protein>
<evidence type="ECO:0000256" key="4">
    <source>
        <dbReference type="ARBA" id="ARBA00023015"/>
    </source>
</evidence>
<evidence type="ECO:0000256" key="2">
    <source>
        <dbReference type="ARBA" id="ARBA00010940"/>
    </source>
</evidence>
<evidence type="ECO:0000256" key="3">
    <source>
        <dbReference type="ARBA" id="ARBA00022491"/>
    </source>
</evidence>
<name>A0AAV9BJH2_ACOGR</name>
<dbReference type="PANTHER" id="PTHR12081:SF7">
    <property type="entry name" value="TRANSCRIPTION FACTOR EFL-3"/>
    <property type="match status" value="1"/>
</dbReference>
<keyword evidence="8" id="KW-0131">Cell cycle</keyword>
<dbReference type="GO" id="GO:0090575">
    <property type="term" value="C:RNA polymerase II transcription regulator complex"/>
    <property type="evidence" value="ECO:0007669"/>
    <property type="project" value="TreeGrafter"/>
</dbReference>
<dbReference type="FunFam" id="1.10.10.10:FF:000295">
    <property type="entry name" value="E2F transcription factor-like E2FE"/>
    <property type="match status" value="1"/>
</dbReference>
<evidence type="ECO:0000256" key="7">
    <source>
        <dbReference type="ARBA" id="ARBA00023242"/>
    </source>
</evidence>
<evidence type="ECO:0000256" key="9">
    <source>
        <dbReference type="RuleBase" id="RU003796"/>
    </source>
</evidence>
<dbReference type="InterPro" id="IPR003316">
    <property type="entry name" value="E2F_WHTH_DNA-bd_dom"/>
</dbReference>
<dbReference type="AlphaFoldDB" id="A0AAV9BJH2"/>
<dbReference type="Pfam" id="PF02319">
    <property type="entry name" value="WHD_E2F_TDP"/>
    <property type="match status" value="2"/>
</dbReference>
<evidence type="ECO:0000256" key="6">
    <source>
        <dbReference type="ARBA" id="ARBA00023163"/>
    </source>
</evidence>
<keyword evidence="3" id="KW-0678">Repressor</keyword>
<dbReference type="EMBL" id="JAUJYN010000003">
    <property type="protein sequence ID" value="KAK1276527.1"/>
    <property type="molecule type" value="Genomic_DNA"/>
</dbReference>
<dbReference type="PANTHER" id="PTHR12081">
    <property type="entry name" value="TRANSCRIPTION FACTOR E2F"/>
    <property type="match status" value="1"/>
</dbReference>
<dbReference type="Gene3D" id="1.10.10.10">
    <property type="entry name" value="Winged helix-like DNA-binding domain superfamily/Winged helix DNA-binding domain"/>
    <property type="match status" value="2"/>
</dbReference>
<dbReference type="FunFam" id="1.10.10.10:FF:000073">
    <property type="entry name" value="E2F transcription factor 8"/>
    <property type="match status" value="1"/>
</dbReference>
<accession>A0AAV9BJH2</accession>
<organism evidence="11 12">
    <name type="scientific">Acorus gramineus</name>
    <name type="common">Dwarf sweet flag</name>
    <dbReference type="NCBI Taxonomy" id="55184"/>
    <lineage>
        <taxon>Eukaryota</taxon>
        <taxon>Viridiplantae</taxon>
        <taxon>Streptophyta</taxon>
        <taxon>Embryophyta</taxon>
        <taxon>Tracheophyta</taxon>
        <taxon>Spermatophyta</taxon>
        <taxon>Magnoliopsida</taxon>
        <taxon>Liliopsida</taxon>
        <taxon>Acoraceae</taxon>
        <taxon>Acorus</taxon>
    </lineage>
</organism>
<evidence type="ECO:0000256" key="5">
    <source>
        <dbReference type="ARBA" id="ARBA00023125"/>
    </source>
</evidence>
<keyword evidence="5 9" id="KW-0238">DNA-binding</keyword>
<comment type="subcellular location">
    <subcellularLocation>
        <location evidence="1 9">Nucleus</location>
    </subcellularLocation>
</comment>
<evidence type="ECO:0000256" key="1">
    <source>
        <dbReference type="ARBA" id="ARBA00004123"/>
    </source>
</evidence>
<feature type="domain" description="E2F/DP family winged-helix DNA-binding" evidence="10">
    <location>
        <begin position="13"/>
        <end position="78"/>
    </location>
</feature>
<dbReference type="GO" id="GO:0000978">
    <property type="term" value="F:RNA polymerase II cis-regulatory region sequence-specific DNA binding"/>
    <property type="evidence" value="ECO:0007669"/>
    <property type="project" value="InterPro"/>
</dbReference>